<evidence type="ECO:0000313" key="11">
    <source>
        <dbReference type="EMBL" id="PQD95247.1"/>
    </source>
</evidence>
<keyword evidence="4 8" id="KW-0378">Hydrolase</keyword>
<reference evidence="11 12" key="1">
    <citation type="submission" date="2017-12" db="EMBL/GenBank/DDBJ databases">
        <title>Taxonomic description and draft genome of Pradoshia cofamensis Gen. nov., sp. nov., a thermotolerant bacillale isolated from anterior gut of earthworm Eisenia fetida.</title>
        <authorList>
            <person name="Saha T."/>
            <person name="Chakraborty R."/>
        </authorList>
    </citation>
    <scope>NUCLEOTIDE SEQUENCE [LARGE SCALE GENOMIC DNA]</scope>
    <source>
        <strain evidence="11 12">EAG3</strain>
    </source>
</reference>
<dbReference type="AlphaFoldDB" id="A0A2S7MZS9"/>
<dbReference type="GO" id="GO:0000034">
    <property type="term" value="F:adenine deaminase activity"/>
    <property type="evidence" value="ECO:0007669"/>
    <property type="project" value="UniProtKB-UniRule"/>
</dbReference>
<evidence type="ECO:0000256" key="8">
    <source>
        <dbReference type="HAMAP-Rule" id="MF_01518"/>
    </source>
</evidence>
<comment type="caution">
    <text evidence="11">The sequence shown here is derived from an EMBL/GenBank/DDBJ whole genome shotgun (WGS) entry which is preliminary data.</text>
</comment>
<dbReference type="InterPro" id="IPR011059">
    <property type="entry name" value="Metal-dep_hydrolase_composite"/>
</dbReference>
<dbReference type="NCBIfam" id="TIGR01178">
    <property type="entry name" value="ade"/>
    <property type="match status" value="1"/>
</dbReference>
<comment type="cofactor">
    <cofactor evidence="1 8">
        <name>Mn(2+)</name>
        <dbReference type="ChEBI" id="CHEBI:29035"/>
    </cofactor>
</comment>
<dbReference type="Pfam" id="PF13382">
    <property type="entry name" value="Adenine_deam_C"/>
    <property type="match status" value="1"/>
</dbReference>
<comment type="similarity">
    <text evidence="2 8">Belongs to the metallo-dependent hydrolases superfamily. Adenine deaminase family.</text>
</comment>
<proteinExistence type="inferred from homology"/>
<dbReference type="HAMAP" id="MF_01518">
    <property type="entry name" value="Adenine_deamin"/>
    <property type="match status" value="1"/>
</dbReference>
<evidence type="ECO:0000256" key="6">
    <source>
        <dbReference type="ARBA" id="ARBA00047720"/>
    </source>
</evidence>
<dbReference type="InterPro" id="IPR026912">
    <property type="entry name" value="Adenine_deam_C"/>
</dbReference>
<dbReference type="InterPro" id="IPR006679">
    <property type="entry name" value="Adenine_deam"/>
</dbReference>
<dbReference type="RefSeq" id="WP_104849506.1">
    <property type="nucleotide sequence ID" value="NZ_PKOZ01000005.1"/>
</dbReference>
<dbReference type="SUPFAM" id="SSF51556">
    <property type="entry name" value="Metallo-dependent hydrolases"/>
    <property type="match status" value="1"/>
</dbReference>
<dbReference type="InterPro" id="IPR006680">
    <property type="entry name" value="Amidohydro-rel"/>
</dbReference>
<evidence type="ECO:0000256" key="3">
    <source>
        <dbReference type="ARBA" id="ARBA00012782"/>
    </source>
</evidence>
<accession>A0A2S7MZS9</accession>
<dbReference type="EMBL" id="PKOZ01000005">
    <property type="protein sequence ID" value="PQD95247.1"/>
    <property type="molecule type" value="Genomic_DNA"/>
</dbReference>
<evidence type="ECO:0000259" key="10">
    <source>
        <dbReference type="Pfam" id="PF13382"/>
    </source>
</evidence>
<name>A0A2S7MZS9_9BACI</name>
<dbReference type="OrthoDB" id="9775607at2"/>
<dbReference type="Pfam" id="PF01979">
    <property type="entry name" value="Amidohydro_1"/>
    <property type="match status" value="1"/>
</dbReference>
<dbReference type="CDD" id="cd01295">
    <property type="entry name" value="AdeC"/>
    <property type="match status" value="1"/>
</dbReference>
<dbReference type="PANTHER" id="PTHR11113">
    <property type="entry name" value="N-ACETYLGLUCOSAMINE-6-PHOSPHATE DEACETYLASE"/>
    <property type="match status" value="1"/>
</dbReference>
<dbReference type="EC" id="3.5.4.2" evidence="3 8"/>
<evidence type="ECO:0000256" key="5">
    <source>
        <dbReference type="ARBA" id="ARBA00023211"/>
    </source>
</evidence>
<dbReference type="SUPFAM" id="SSF51338">
    <property type="entry name" value="Composite domain of metallo-dependent hydrolases"/>
    <property type="match status" value="1"/>
</dbReference>
<evidence type="ECO:0000256" key="4">
    <source>
        <dbReference type="ARBA" id="ARBA00022801"/>
    </source>
</evidence>
<dbReference type="Proteomes" id="UP000239663">
    <property type="component" value="Unassembled WGS sequence"/>
</dbReference>
<feature type="domain" description="Adenine deaminase C-terminal" evidence="10">
    <location>
        <begin position="403"/>
        <end position="572"/>
    </location>
</feature>
<dbReference type="Gene3D" id="2.30.40.10">
    <property type="entry name" value="Urease, subunit C, domain 1"/>
    <property type="match status" value="1"/>
</dbReference>
<comment type="catalytic activity">
    <reaction evidence="6 8">
        <text>adenine + H2O + H(+) = hypoxanthine + NH4(+)</text>
        <dbReference type="Rhea" id="RHEA:23688"/>
        <dbReference type="ChEBI" id="CHEBI:15377"/>
        <dbReference type="ChEBI" id="CHEBI:15378"/>
        <dbReference type="ChEBI" id="CHEBI:16708"/>
        <dbReference type="ChEBI" id="CHEBI:17368"/>
        <dbReference type="ChEBI" id="CHEBI:28938"/>
        <dbReference type="EC" id="3.5.4.2"/>
    </reaction>
</comment>
<dbReference type="PANTHER" id="PTHR11113:SF2">
    <property type="entry name" value="ADENINE DEAMINASE"/>
    <property type="match status" value="1"/>
</dbReference>
<protein>
    <recommendedName>
        <fullName evidence="7 8">Adenine deaminase</fullName>
        <shortName evidence="8">Adenase</shortName>
        <shortName evidence="8">Adenine aminase</shortName>
        <ecNumber evidence="3 8">3.5.4.2</ecNumber>
    </recommendedName>
</protein>
<keyword evidence="5 8" id="KW-0464">Manganese</keyword>
<dbReference type="FunFam" id="3.20.20.140:FF:000016">
    <property type="entry name" value="Adenine deaminase"/>
    <property type="match status" value="1"/>
</dbReference>
<evidence type="ECO:0000256" key="7">
    <source>
        <dbReference type="ARBA" id="ARBA00069718"/>
    </source>
</evidence>
<gene>
    <name evidence="8 11" type="primary">ade</name>
    <name evidence="11" type="ORF">CYL18_10735</name>
</gene>
<evidence type="ECO:0000256" key="1">
    <source>
        <dbReference type="ARBA" id="ARBA00001936"/>
    </source>
</evidence>
<dbReference type="Gene3D" id="3.20.20.140">
    <property type="entry name" value="Metal-dependent hydrolases"/>
    <property type="match status" value="1"/>
</dbReference>
<evidence type="ECO:0000313" key="12">
    <source>
        <dbReference type="Proteomes" id="UP000239663"/>
    </source>
</evidence>
<keyword evidence="12" id="KW-1185">Reference proteome</keyword>
<feature type="domain" description="Amidohydrolase-related" evidence="9">
    <location>
        <begin position="66"/>
        <end position="347"/>
    </location>
</feature>
<dbReference type="GO" id="GO:0006146">
    <property type="term" value="P:adenine catabolic process"/>
    <property type="evidence" value="ECO:0007669"/>
    <property type="project" value="InterPro"/>
</dbReference>
<evidence type="ECO:0000256" key="2">
    <source>
        <dbReference type="ARBA" id="ARBA00006773"/>
    </source>
</evidence>
<evidence type="ECO:0000259" key="9">
    <source>
        <dbReference type="Pfam" id="PF01979"/>
    </source>
</evidence>
<sequence length="578" mass="62619">MDYSLMKRRINVASGKEPADLVVKDGKILNVFTGEIQHGDIAIVDGVIAGIGQYEGKREVNAAGRYISPSFIDGHVHIESTMVSPLEFAKVQVKNGVTAVIADPHEIANVCGADGIQYMIEHTEGLPFDAYFMLPSCVPATEFEEAGAILNSKDLAPFYEQPRVLGLAEVMNYQAVLESEPSMVEKLLDARKQHKLIDGHAAGLSGKAINVYMAAGIHTDHECTTAEEAKARLEKGMYLMIREGTVAKDLKQIIGAVNERNARRCLFVTDDRHLDDVMMEGSINNCIKLAIAEGIPVMTAYQMATLNAAECFRLNNQGALAPGYKADFLMLDSLEEVAIHSVYKNGKCIVSEGSVQGFPEDYPYAIADNLANTVSLGKIELKDLTIKLKGEEANIIGIIPNSLITKRLIEKTNRTKEGFFKSDTHLDHLKIALIERHNATGKIGLGIVKGLGLKSGALATTVAHDSHNLIVTGTNDEDMLAAIQELEKSRGGLVIVSEGKVRAKLALPIAGLMSMESANAVYGQLSEMNQVLADLGVSQDFNPFLTLSFLALPVIPACKITIDGLFDVTEFKHISIDA</sequence>
<dbReference type="InterPro" id="IPR032466">
    <property type="entry name" value="Metal_Hydrolase"/>
</dbReference>
<organism evidence="11 12">
    <name type="scientific">Pradoshia eiseniae</name>
    <dbReference type="NCBI Taxonomy" id="2064768"/>
    <lineage>
        <taxon>Bacteria</taxon>
        <taxon>Bacillati</taxon>
        <taxon>Bacillota</taxon>
        <taxon>Bacilli</taxon>
        <taxon>Bacillales</taxon>
        <taxon>Bacillaceae</taxon>
        <taxon>Pradoshia</taxon>
    </lineage>
</organism>